<accession>A0A4Q2EGB6</accession>
<dbReference type="PANTHER" id="PTHR33885:SF3">
    <property type="entry name" value="PHAGE SHOCK PROTEIN C"/>
    <property type="match status" value="1"/>
</dbReference>
<evidence type="ECO:0000256" key="2">
    <source>
        <dbReference type="ARBA" id="ARBA00022475"/>
    </source>
</evidence>
<keyword evidence="9" id="KW-1185">Reference proteome</keyword>
<protein>
    <submittedName>
        <fullName evidence="8">PspC family transcriptional regulator</fullName>
    </submittedName>
</protein>
<comment type="subcellular location">
    <subcellularLocation>
        <location evidence="1">Cell membrane</location>
        <topology evidence="1">Single-pass membrane protein</topology>
    </subcellularLocation>
</comment>
<dbReference type="RefSeq" id="WP_129458802.1">
    <property type="nucleotide sequence ID" value="NZ_PPCV01000005.1"/>
</dbReference>
<gene>
    <name evidence="8" type="ORF">C1706_08440</name>
</gene>
<dbReference type="InterPro" id="IPR007168">
    <property type="entry name" value="Phageshock_PspC_N"/>
</dbReference>
<evidence type="ECO:0000313" key="8">
    <source>
        <dbReference type="EMBL" id="RXW32063.1"/>
    </source>
</evidence>
<feature type="transmembrane region" description="Helical" evidence="6">
    <location>
        <begin position="32"/>
        <end position="57"/>
    </location>
</feature>
<evidence type="ECO:0000256" key="3">
    <source>
        <dbReference type="ARBA" id="ARBA00022692"/>
    </source>
</evidence>
<dbReference type="PANTHER" id="PTHR33885">
    <property type="entry name" value="PHAGE SHOCK PROTEIN C"/>
    <property type="match status" value="1"/>
</dbReference>
<evidence type="ECO:0000256" key="5">
    <source>
        <dbReference type="ARBA" id="ARBA00023136"/>
    </source>
</evidence>
<dbReference type="Pfam" id="PF04024">
    <property type="entry name" value="PspC"/>
    <property type="match status" value="1"/>
</dbReference>
<keyword evidence="2" id="KW-1003">Cell membrane</keyword>
<evidence type="ECO:0000256" key="4">
    <source>
        <dbReference type="ARBA" id="ARBA00022989"/>
    </source>
</evidence>
<dbReference type="AlphaFoldDB" id="A0A4Q2EGB6"/>
<dbReference type="OrthoDB" id="7359894at2"/>
<proteinExistence type="predicted"/>
<keyword evidence="4 6" id="KW-1133">Transmembrane helix</keyword>
<evidence type="ECO:0000256" key="6">
    <source>
        <dbReference type="SAM" id="Phobius"/>
    </source>
</evidence>
<sequence>MSDLNLRRSSTDKVVAGVCGGLARQFGLDANLIRVVFVLLLFTQVGWVIYLALWLFLPSDNGPTGLESLKRQFSGNGGAN</sequence>
<evidence type="ECO:0000313" key="9">
    <source>
        <dbReference type="Proteomes" id="UP000290624"/>
    </source>
</evidence>
<dbReference type="InterPro" id="IPR052027">
    <property type="entry name" value="PspC"/>
</dbReference>
<reference evidence="8 9" key="1">
    <citation type="submission" date="2018-01" db="EMBL/GenBank/DDBJ databases">
        <title>Lactibacter flavus gen. nov., sp. nov., a novel bacterium of the family Propionibacteriaceae isolated from raw milk and dairy products.</title>
        <authorList>
            <person name="Wenning M."/>
            <person name="Breitenwieser F."/>
            <person name="Huptas C."/>
            <person name="von Neubeck M."/>
            <person name="Busse H.-J."/>
            <person name="Scherer S."/>
        </authorList>
    </citation>
    <scope>NUCLEOTIDE SEQUENCE [LARGE SCALE GENOMIC DNA]</scope>
    <source>
        <strain evidence="8 9">VG341</strain>
    </source>
</reference>
<comment type="caution">
    <text evidence="8">The sequence shown here is derived from an EMBL/GenBank/DDBJ whole genome shotgun (WGS) entry which is preliminary data.</text>
</comment>
<name>A0A4Q2EGB6_9ACTN</name>
<organism evidence="8 9">
    <name type="scientific">Propioniciclava flava</name>
    <dbReference type="NCBI Taxonomy" id="2072026"/>
    <lineage>
        <taxon>Bacteria</taxon>
        <taxon>Bacillati</taxon>
        <taxon>Actinomycetota</taxon>
        <taxon>Actinomycetes</taxon>
        <taxon>Propionibacteriales</taxon>
        <taxon>Propionibacteriaceae</taxon>
        <taxon>Propioniciclava</taxon>
    </lineage>
</organism>
<keyword evidence="3 6" id="KW-0812">Transmembrane</keyword>
<evidence type="ECO:0000256" key="1">
    <source>
        <dbReference type="ARBA" id="ARBA00004162"/>
    </source>
</evidence>
<feature type="domain" description="Phage shock protein PspC N-terminal" evidence="7">
    <location>
        <begin position="5"/>
        <end position="59"/>
    </location>
</feature>
<dbReference type="Proteomes" id="UP000290624">
    <property type="component" value="Unassembled WGS sequence"/>
</dbReference>
<dbReference type="GO" id="GO:0005886">
    <property type="term" value="C:plasma membrane"/>
    <property type="evidence" value="ECO:0007669"/>
    <property type="project" value="UniProtKB-SubCell"/>
</dbReference>
<keyword evidence="5 6" id="KW-0472">Membrane</keyword>
<dbReference type="EMBL" id="PPCV01000005">
    <property type="protein sequence ID" value="RXW32063.1"/>
    <property type="molecule type" value="Genomic_DNA"/>
</dbReference>
<evidence type="ECO:0000259" key="7">
    <source>
        <dbReference type="Pfam" id="PF04024"/>
    </source>
</evidence>